<keyword evidence="6" id="KW-0653">Protein transport</keyword>
<dbReference type="InterPro" id="IPR040016">
    <property type="entry name" value="XPO6"/>
</dbReference>
<comment type="subcellular location">
    <subcellularLocation>
        <location evidence="2">Cytoplasm</location>
    </subcellularLocation>
    <subcellularLocation>
        <location evidence="1">Nucleus</location>
    </subcellularLocation>
</comment>
<dbReference type="PROSITE" id="PS50166">
    <property type="entry name" value="IMPORTIN_B_NT"/>
    <property type="match status" value="1"/>
</dbReference>
<feature type="domain" description="Importin N-terminal" evidence="8">
    <location>
        <begin position="42"/>
        <end position="90"/>
    </location>
</feature>
<comment type="caution">
    <text evidence="9">The sequence shown here is derived from an EMBL/GenBank/DDBJ whole genome shotgun (WGS) entry which is preliminary data.</text>
</comment>
<dbReference type="PANTHER" id="PTHR21452:SF4">
    <property type="entry name" value="EXPORTIN-6"/>
    <property type="match status" value="1"/>
</dbReference>
<dbReference type="SUPFAM" id="SSF48371">
    <property type="entry name" value="ARM repeat"/>
    <property type="match status" value="1"/>
</dbReference>
<dbReference type="OrthoDB" id="10261013at2759"/>
<dbReference type="EMBL" id="MCOG01000004">
    <property type="protein sequence ID" value="ORY85144.1"/>
    <property type="molecule type" value="Genomic_DNA"/>
</dbReference>
<evidence type="ECO:0000256" key="4">
    <source>
        <dbReference type="ARBA" id="ARBA00022448"/>
    </source>
</evidence>
<evidence type="ECO:0000313" key="10">
    <source>
        <dbReference type="Proteomes" id="UP000193920"/>
    </source>
</evidence>
<keyword evidence="4" id="KW-0813">Transport</keyword>
<dbReference type="Proteomes" id="UP000193920">
    <property type="component" value="Unassembled WGS sequence"/>
</dbReference>
<dbReference type="InterPro" id="IPR016024">
    <property type="entry name" value="ARM-type_fold"/>
</dbReference>
<accession>A0A1Y2FP93</accession>
<evidence type="ECO:0000256" key="1">
    <source>
        <dbReference type="ARBA" id="ARBA00004123"/>
    </source>
</evidence>
<evidence type="ECO:0000313" key="9">
    <source>
        <dbReference type="EMBL" id="ORY85144.1"/>
    </source>
</evidence>
<dbReference type="AlphaFoldDB" id="A0A1Y2FP93"/>
<evidence type="ECO:0000259" key="8">
    <source>
        <dbReference type="PROSITE" id="PS50166"/>
    </source>
</evidence>
<gene>
    <name evidence="9" type="ORF">LY90DRAFT_663420</name>
</gene>
<dbReference type="Gene3D" id="1.25.10.10">
    <property type="entry name" value="Leucine-rich Repeat Variant"/>
    <property type="match status" value="1"/>
</dbReference>
<reference evidence="9 10" key="1">
    <citation type="submission" date="2016-08" db="EMBL/GenBank/DDBJ databases">
        <title>A Parts List for Fungal Cellulosomes Revealed by Comparative Genomics.</title>
        <authorList>
            <consortium name="DOE Joint Genome Institute"/>
            <person name="Haitjema C.H."/>
            <person name="Gilmore S.P."/>
            <person name="Henske J.K."/>
            <person name="Solomon K.V."/>
            <person name="De Groot R."/>
            <person name="Kuo A."/>
            <person name="Mondo S.J."/>
            <person name="Salamov A.A."/>
            <person name="Labutti K."/>
            <person name="Zhao Z."/>
            <person name="Chiniquy J."/>
            <person name="Barry K."/>
            <person name="Brewer H.M."/>
            <person name="Purvine S.O."/>
            <person name="Wright A.T."/>
            <person name="Boxma B."/>
            <person name="Van Alen T."/>
            <person name="Hackstein J.H."/>
            <person name="Baker S.E."/>
            <person name="Grigoriev I.V."/>
            <person name="O'Malley M.A."/>
        </authorList>
    </citation>
    <scope>NUCLEOTIDE SEQUENCE [LARGE SCALE GENOMIC DNA]</scope>
    <source>
        <strain evidence="9 10">G1</strain>
    </source>
</reference>
<evidence type="ECO:0000256" key="3">
    <source>
        <dbReference type="ARBA" id="ARBA00009466"/>
    </source>
</evidence>
<evidence type="ECO:0000256" key="7">
    <source>
        <dbReference type="ARBA" id="ARBA00023242"/>
    </source>
</evidence>
<dbReference type="STRING" id="1754190.A0A1Y2FP93"/>
<keyword evidence="5" id="KW-0963">Cytoplasm</keyword>
<dbReference type="InterPro" id="IPR001494">
    <property type="entry name" value="Importin-beta_N"/>
</dbReference>
<dbReference type="InterPro" id="IPR013598">
    <property type="entry name" value="Exportin-1/Importin-b-like"/>
</dbReference>
<dbReference type="GO" id="GO:0005737">
    <property type="term" value="C:cytoplasm"/>
    <property type="evidence" value="ECO:0007669"/>
    <property type="project" value="UniProtKB-SubCell"/>
</dbReference>
<dbReference type="GO" id="GO:0005634">
    <property type="term" value="C:nucleus"/>
    <property type="evidence" value="ECO:0007669"/>
    <property type="project" value="UniProtKB-SubCell"/>
</dbReference>
<dbReference type="GO" id="GO:0005049">
    <property type="term" value="F:nuclear export signal receptor activity"/>
    <property type="evidence" value="ECO:0007669"/>
    <property type="project" value="InterPro"/>
</dbReference>
<evidence type="ECO:0000256" key="2">
    <source>
        <dbReference type="ARBA" id="ARBA00004496"/>
    </source>
</evidence>
<keyword evidence="7" id="KW-0539">Nucleus</keyword>
<comment type="similarity">
    <text evidence="3">Belongs to the exportin family.</text>
</comment>
<organism evidence="9 10">
    <name type="scientific">Neocallimastix californiae</name>
    <dbReference type="NCBI Taxonomy" id="1754190"/>
    <lineage>
        <taxon>Eukaryota</taxon>
        <taxon>Fungi</taxon>
        <taxon>Fungi incertae sedis</taxon>
        <taxon>Chytridiomycota</taxon>
        <taxon>Chytridiomycota incertae sedis</taxon>
        <taxon>Neocallimastigomycetes</taxon>
        <taxon>Neocallimastigales</taxon>
        <taxon>Neocallimastigaceae</taxon>
        <taxon>Neocallimastix</taxon>
    </lineage>
</organism>
<dbReference type="InterPro" id="IPR011989">
    <property type="entry name" value="ARM-like"/>
</dbReference>
<dbReference type="GO" id="GO:0031267">
    <property type="term" value="F:small GTPase binding"/>
    <property type="evidence" value="ECO:0007669"/>
    <property type="project" value="InterPro"/>
</dbReference>
<protein>
    <submittedName>
        <fullName evidence="9">ARM repeat-containing protein</fullName>
    </submittedName>
</protein>
<keyword evidence="10" id="KW-1185">Reference proteome</keyword>
<dbReference type="PANTHER" id="PTHR21452">
    <property type="entry name" value="EXPORTIN-6"/>
    <property type="match status" value="1"/>
</dbReference>
<proteinExistence type="inferred from homology"/>
<dbReference type="Pfam" id="PF08389">
    <property type="entry name" value="Xpo1"/>
    <property type="match status" value="1"/>
</dbReference>
<evidence type="ECO:0000256" key="5">
    <source>
        <dbReference type="ARBA" id="ARBA00022490"/>
    </source>
</evidence>
<evidence type="ECO:0000256" key="6">
    <source>
        <dbReference type="ARBA" id="ARBA00022927"/>
    </source>
</evidence>
<sequence>MDNIENIIIQCFDPELSPKKKNELDNILNEFLSDNKSYQKVEFLLKTTMNDNVRFYCLNIYEDYITTRWHYLEVDEKLEIRNFLYNYLKDNNSTQSRLITNKGIKIIVNIAKRDWPSDWPELIPDLLKLNNSFDELKFSFSVIKTISEEFTSSREDINASRKIELKQLFIENVPLIIHRMMEYLNSIYKDVFIMNKGSPLNTNGTFEPNSFMLSPGTSNVNSELNKLPIVGISPTTFNPENNLFNFPSPVESNMDNPNMDIQRKEICILILENLNQFFTYIPFSKEYINTNYLNIILKYAQLYQDDMVDLGILAMSCINEIFSKNYVPIQFISIILDVASHTFNILKNLSVLKNIDNTYIKKFTEHLGLFITQHLKRAETYKDFPINDFLVLFLNYTNAQPDIFSFHRCLTLWLSLLEYFTDHVKDNENEKMKIECYQSVILQFMEQLFLKARFSSDEYYLKAYNDKSEDIEYQTELDHFDNDCADIVLKLSELYPEAVLQKLLGLFFNDFQHLQSETTFNAVKNYARDMKLTLQCFGQIAYLFTTEFENNFNSTFQLIQQFMNALSCCMENEIYTKGNAFVKLCVQLYNTIRLQVHWIVKWHTLSQNNEKSMKEFMQFLDGIVNLCILGFNEKCSDILMSASASLLNSITSTVRPSKLLVEPSIQGYLSVINNQSLKWSIPIKQQIYGAFVNIFTLPGLNQTPTEDEWIERTKALSQFIEQFGEVYNNLISHENFVSSMSYTKDESRLLIIHTLTIFSGILKSVQKETSNSKTTVFEALKKYLPATFNLLQPYINDGEILLSIFDFLLNLFDSLQKQIGLPVISKTVNMFFNILNENQITSIMFGDKNDADALIKFIQLLTVLAEDTSKTIYPILPDIISYSINVIFKKCFATETPNLEIIQYSYYELIEKILINQWRYFFPNSIIKSMINKNTDIEQDHRNEFIDFLNILLYSFKGKDINCIKKNITTLNLSNEKCNLFSQEVFRDSLMVNYLDVLFEILLNKSLDFLRDDIIQIVYLIISNNFEIYTTSYIQHLLSEKCRNFSENQLNIINNYLNNIKDVQSCTENIYILVNDYYYFSRINCHK</sequence>
<name>A0A1Y2FP93_9FUNG</name>
<dbReference type="GO" id="GO:0006611">
    <property type="term" value="P:protein export from nucleus"/>
    <property type="evidence" value="ECO:0007669"/>
    <property type="project" value="InterPro"/>
</dbReference>